<evidence type="ECO:0000313" key="6">
    <source>
        <dbReference type="Proteomes" id="UP001185873"/>
    </source>
</evidence>
<dbReference type="InterPro" id="IPR001360">
    <property type="entry name" value="Glyco_hydro_1"/>
</dbReference>
<dbReference type="InterPro" id="IPR017853">
    <property type="entry name" value="GH"/>
</dbReference>
<proteinExistence type="inferred from homology"/>
<evidence type="ECO:0000256" key="4">
    <source>
        <dbReference type="RuleBase" id="RU003690"/>
    </source>
</evidence>
<dbReference type="GO" id="GO:0008422">
    <property type="term" value="F:beta-glucosidase activity"/>
    <property type="evidence" value="ECO:0007669"/>
    <property type="project" value="TreeGrafter"/>
</dbReference>
<dbReference type="PRINTS" id="PR00131">
    <property type="entry name" value="GLHYDRLASE1"/>
</dbReference>
<evidence type="ECO:0000313" key="5">
    <source>
        <dbReference type="EMBL" id="MDV6298106.1"/>
    </source>
</evidence>
<keyword evidence="2" id="KW-0378">Hydrolase</keyword>
<dbReference type="GO" id="GO:0005829">
    <property type="term" value="C:cytosol"/>
    <property type="evidence" value="ECO:0007669"/>
    <property type="project" value="TreeGrafter"/>
</dbReference>
<dbReference type="Proteomes" id="UP001185873">
    <property type="component" value="Unassembled WGS sequence"/>
</dbReference>
<dbReference type="Gene3D" id="3.20.20.80">
    <property type="entry name" value="Glycosidases"/>
    <property type="match status" value="2"/>
</dbReference>
<dbReference type="RefSeq" id="WP_317468501.1">
    <property type="nucleotide sequence ID" value="NZ_JAWLKJ010000001.1"/>
</dbReference>
<dbReference type="Pfam" id="PF00232">
    <property type="entry name" value="Glyco_hydro_1"/>
    <property type="match status" value="2"/>
</dbReference>
<evidence type="ECO:0000256" key="3">
    <source>
        <dbReference type="ARBA" id="ARBA00023295"/>
    </source>
</evidence>
<keyword evidence="3" id="KW-0326">Glycosidase</keyword>
<dbReference type="AlphaFoldDB" id="A0AAE4U1X2"/>
<dbReference type="PANTHER" id="PTHR10353">
    <property type="entry name" value="GLYCOSYL HYDROLASE"/>
    <property type="match status" value="1"/>
</dbReference>
<reference evidence="5" key="1">
    <citation type="submission" date="2023-10" db="EMBL/GenBank/DDBJ databases">
        <title>Development of a sustainable strategy for remediation of hydrocarbon-contaminated territories based on the waste exchange concept.</title>
        <authorList>
            <person name="Krivoruchko A."/>
        </authorList>
    </citation>
    <scope>NUCLEOTIDE SEQUENCE</scope>
    <source>
        <strain evidence="5">IEGM 1175</strain>
    </source>
</reference>
<dbReference type="PANTHER" id="PTHR10353:SF209">
    <property type="entry name" value="GALACTOLIPID GALACTOSYLTRANSFERASE SFR2, CHLOROPLASTIC"/>
    <property type="match status" value="1"/>
</dbReference>
<dbReference type="SUPFAM" id="SSF51445">
    <property type="entry name" value="(Trans)glycosidases"/>
    <property type="match status" value="1"/>
</dbReference>
<dbReference type="PROSITE" id="PS00653">
    <property type="entry name" value="GLYCOSYL_HYDROL_F1_2"/>
    <property type="match status" value="1"/>
</dbReference>
<accession>A0AAE4U1X2</accession>
<evidence type="ECO:0000256" key="1">
    <source>
        <dbReference type="ARBA" id="ARBA00010838"/>
    </source>
</evidence>
<protein>
    <submittedName>
        <fullName evidence="5">Family 1 glycosylhydrolase</fullName>
    </submittedName>
</protein>
<dbReference type="EMBL" id="JAWLKJ010000001">
    <property type="protein sequence ID" value="MDV6298106.1"/>
    <property type="molecule type" value="Genomic_DNA"/>
</dbReference>
<evidence type="ECO:0000256" key="2">
    <source>
        <dbReference type="ARBA" id="ARBA00022801"/>
    </source>
</evidence>
<comment type="similarity">
    <text evidence="1 4">Belongs to the glycosyl hydrolase 1 family.</text>
</comment>
<dbReference type="PROSITE" id="PS51318">
    <property type="entry name" value="TAT"/>
    <property type="match status" value="1"/>
</dbReference>
<sequence length="460" mass="50231">MSGRARGAGHPTIIRRALLLLLALVLAVAVAPQLQPSAAAQPGGRPAAPGSGFHWGVATSGFQVEGSNPDSNWKRYVDATAPTGQADPVGEAVDFWNRYEEDIANAAAMGVNTFRLSVEWARIEPAPGEYDDEALRHYDRIIDTVRRHGMTPMITMVHFVYPGWLADRGGMLADNAVESFGRFADLITDRWAGDGTLWVSFNEPLVFFKHEMTIGRVAFTDFSRFLDTIEAAHRLGYAAAHRADPDAMVTMNEAYLPLATEFTDTLIGDRVADVVDYVGIDYYYGVALNNLTAINAAWDDFAAVRPQPEGIYEAIAHYANAYPGKPIYIVENGMPTLNGGRADGIERGDFLRDTVFWLQRAVADGYPVIGYNHWSLVDNYEWGDYSARFGLYRVDVLTDPTLTRQPTSGVDAYREIIAGGGVPDGYRPVLPSAWCSLATIPDSCIGPVSAEGPLTTLAGR</sequence>
<organism evidence="5 6">
    <name type="scientific">Dietzia maris</name>
    <dbReference type="NCBI Taxonomy" id="37915"/>
    <lineage>
        <taxon>Bacteria</taxon>
        <taxon>Bacillati</taxon>
        <taxon>Actinomycetota</taxon>
        <taxon>Actinomycetes</taxon>
        <taxon>Mycobacteriales</taxon>
        <taxon>Dietziaceae</taxon>
        <taxon>Dietzia</taxon>
    </lineage>
</organism>
<dbReference type="InterPro" id="IPR006311">
    <property type="entry name" value="TAT_signal"/>
</dbReference>
<name>A0AAE4U1X2_9ACTN</name>
<gene>
    <name evidence="5" type="ORF">R3P82_03160</name>
</gene>
<dbReference type="GO" id="GO:0016052">
    <property type="term" value="P:carbohydrate catabolic process"/>
    <property type="evidence" value="ECO:0007669"/>
    <property type="project" value="TreeGrafter"/>
</dbReference>
<dbReference type="InterPro" id="IPR033132">
    <property type="entry name" value="GH_1_N_CS"/>
</dbReference>
<comment type="caution">
    <text evidence="5">The sequence shown here is derived from an EMBL/GenBank/DDBJ whole genome shotgun (WGS) entry which is preliminary data.</text>
</comment>